<reference evidence="1 3" key="1">
    <citation type="submission" date="2014-03" db="EMBL/GenBank/DDBJ databases">
        <title>Complete genome sequence of a deeply braunched marine Bacteroidia bacterium Draconibacterium orientale type strain FH5T.</title>
        <authorList>
            <person name="Li X."/>
            <person name="Wang X."/>
            <person name="Xie Z."/>
            <person name="Du Z."/>
            <person name="Chen G."/>
        </authorList>
    </citation>
    <scope>NUCLEOTIDE SEQUENCE [LARGE SCALE GENOMIC DNA]</scope>
    <source>
        <strain evidence="1 3">FH5</strain>
    </source>
</reference>
<dbReference type="AlphaFoldDB" id="X5DFB5"/>
<dbReference type="KEGG" id="dori:FH5T_04670"/>
<name>X5DFB5_9BACT</name>
<keyword evidence="3" id="KW-1185">Reference proteome</keyword>
<sequence>MYDIRLVKYFLAFILIFISVAGFAQDTLSREDWTPYFESNLPTRFLYLKMEGPFQYNISSTSEIPEIGDGSAEITGNRTVTARLKFPILNKQRVKLAGGFRYVNEQFYFEDIKPGDYPMYVGLNDRNLRRLGLDMKGLFHLRDNHSIVMQTSWSLAGDFHIHDDKYFSFGDLLKSSLAIGYATRKDRHTYYAFGAYFGYTFGDPAIYPVINYCKRFSNGIGLDLLLPQGFKAWKQLNKNFYVICDAEISGTSYTVRVNNTVLSEMESIQLRQSTVDATAGIIAQINKWVGLEAKFGYSNNINFNVTESNFKIGSTLLKPDTDYLIKSKVSGAPYASISLFLSVPKDLMNHYVD</sequence>
<evidence type="ECO:0000313" key="2">
    <source>
        <dbReference type="EMBL" id="SET73116.1"/>
    </source>
</evidence>
<gene>
    <name evidence="1" type="ORF">FH5T_04670</name>
    <name evidence="2" type="ORF">SAMN05444285_12158</name>
</gene>
<dbReference type="Proteomes" id="UP000023772">
    <property type="component" value="Chromosome"/>
</dbReference>
<reference evidence="2 4" key="2">
    <citation type="submission" date="2016-10" db="EMBL/GenBank/DDBJ databases">
        <authorList>
            <person name="de Groot N.N."/>
        </authorList>
    </citation>
    <scope>NUCLEOTIDE SEQUENCE [LARGE SCALE GENOMIC DNA]</scope>
    <source>
        <strain evidence="2 4">DSM 25947</strain>
    </source>
</reference>
<dbReference type="EMBL" id="FOHT01000021">
    <property type="protein sequence ID" value="SET73116.1"/>
    <property type="molecule type" value="Genomic_DNA"/>
</dbReference>
<dbReference type="EMBL" id="CP007451">
    <property type="protein sequence ID" value="AHW61608.1"/>
    <property type="molecule type" value="Genomic_DNA"/>
</dbReference>
<dbReference type="OrthoDB" id="1112363at2"/>
<organism evidence="2 4">
    <name type="scientific">Draconibacterium orientale</name>
    <dbReference type="NCBI Taxonomy" id="1168034"/>
    <lineage>
        <taxon>Bacteria</taxon>
        <taxon>Pseudomonadati</taxon>
        <taxon>Bacteroidota</taxon>
        <taxon>Bacteroidia</taxon>
        <taxon>Marinilabiliales</taxon>
        <taxon>Prolixibacteraceae</taxon>
        <taxon>Draconibacterium</taxon>
    </lineage>
</organism>
<evidence type="ECO:0000313" key="3">
    <source>
        <dbReference type="Proteomes" id="UP000023772"/>
    </source>
</evidence>
<accession>X5DFB5</accession>
<evidence type="ECO:0000313" key="1">
    <source>
        <dbReference type="EMBL" id="AHW61608.1"/>
    </source>
</evidence>
<dbReference type="Proteomes" id="UP000181981">
    <property type="component" value="Unassembled WGS sequence"/>
</dbReference>
<evidence type="ECO:0000313" key="4">
    <source>
        <dbReference type="Proteomes" id="UP000181981"/>
    </source>
</evidence>
<dbReference type="STRING" id="1168034.FH5T_04670"/>
<protein>
    <recommendedName>
        <fullName evidence="5">DUF5723 domain-containing protein</fullName>
    </recommendedName>
</protein>
<dbReference type="HOGENOM" id="CLU_784661_0_0_10"/>
<dbReference type="RefSeq" id="WP_038556250.1">
    <property type="nucleotide sequence ID" value="NZ_FOHT01000021.1"/>
</dbReference>
<evidence type="ECO:0008006" key="5">
    <source>
        <dbReference type="Google" id="ProtNLM"/>
    </source>
</evidence>
<proteinExistence type="predicted"/>